<dbReference type="Proteomes" id="UP000249616">
    <property type="component" value="Chromosome"/>
</dbReference>
<dbReference type="PROSITE" id="PS51257">
    <property type="entry name" value="PROKAR_LIPOPROTEIN"/>
    <property type="match status" value="1"/>
</dbReference>
<protein>
    <recommendedName>
        <fullName evidence="5">PASTA domain-containing protein</fullName>
    </recommendedName>
</protein>
<feature type="compositionally biased region" description="Polar residues" evidence="1">
    <location>
        <begin position="115"/>
        <end position="129"/>
    </location>
</feature>
<organism evidence="3 4">
    <name type="scientific">Streptomyces cadmiisoli</name>
    <dbReference type="NCBI Taxonomy" id="2184053"/>
    <lineage>
        <taxon>Bacteria</taxon>
        <taxon>Bacillati</taxon>
        <taxon>Actinomycetota</taxon>
        <taxon>Actinomycetes</taxon>
        <taxon>Kitasatosporales</taxon>
        <taxon>Streptomycetaceae</taxon>
        <taxon>Streptomyces</taxon>
        <taxon>Streptomyces aurantiacus group</taxon>
    </lineage>
</organism>
<evidence type="ECO:0000313" key="3">
    <source>
        <dbReference type="EMBL" id="AWW35603.1"/>
    </source>
</evidence>
<keyword evidence="4" id="KW-1185">Reference proteome</keyword>
<gene>
    <name evidence="3" type="ORF">DN051_02115</name>
</gene>
<keyword evidence="2" id="KW-0732">Signal</keyword>
<dbReference type="EMBL" id="CP030073">
    <property type="protein sequence ID" value="AWW35603.1"/>
    <property type="molecule type" value="Genomic_DNA"/>
</dbReference>
<reference evidence="3 4" key="1">
    <citation type="journal article" date="2019" name="Int. J. Syst. Evol. Microbiol.">
        <title>Streptomyces cadmiisoli sp. nov., a novel actinomycete isolated from cadmium-contaminated soil.</title>
        <authorList>
            <person name="Li K."/>
            <person name="Tang X."/>
            <person name="Zhao J."/>
            <person name="Guo Y."/>
            <person name="Tang Y."/>
            <person name="Gao J."/>
        </authorList>
    </citation>
    <scope>NUCLEOTIDE SEQUENCE [LARGE SCALE GENOMIC DNA]</scope>
    <source>
        <strain evidence="3 4">ZFG47</strain>
    </source>
</reference>
<dbReference type="KEGG" id="scad:DN051_02115"/>
<evidence type="ECO:0000256" key="1">
    <source>
        <dbReference type="SAM" id="MobiDB-lite"/>
    </source>
</evidence>
<evidence type="ECO:0008006" key="5">
    <source>
        <dbReference type="Google" id="ProtNLM"/>
    </source>
</evidence>
<feature type="signal peptide" evidence="2">
    <location>
        <begin position="1"/>
        <end position="24"/>
    </location>
</feature>
<feature type="region of interest" description="Disordered" evidence="1">
    <location>
        <begin position="22"/>
        <end position="73"/>
    </location>
</feature>
<evidence type="ECO:0000256" key="2">
    <source>
        <dbReference type="SAM" id="SignalP"/>
    </source>
</evidence>
<dbReference type="AlphaFoldDB" id="A0A2Z4ITN6"/>
<feature type="compositionally biased region" description="Polar residues" evidence="1">
    <location>
        <begin position="25"/>
        <end position="40"/>
    </location>
</feature>
<dbReference type="Gene3D" id="3.30.10.20">
    <property type="match status" value="1"/>
</dbReference>
<feature type="chain" id="PRO_5039368563" description="PASTA domain-containing protein" evidence="2">
    <location>
        <begin position="25"/>
        <end position="138"/>
    </location>
</feature>
<evidence type="ECO:0000313" key="4">
    <source>
        <dbReference type="Proteomes" id="UP000249616"/>
    </source>
</evidence>
<sequence>MRIRVAAATLVAVALLTLTACQPADENSSSKPDSASQDTNDQAQTDTETSDTTDADDTDPRASVTGTLPDLRGKDLQAAQDAAQAAGFFLLTSSDATGQDRMQILDRNWVVCSQTPGPGKHPTSTTVNFDSVKDGEPC</sequence>
<accession>A0A2Z4ITN6</accession>
<feature type="compositionally biased region" description="Acidic residues" evidence="1">
    <location>
        <begin position="48"/>
        <end position="57"/>
    </location>
</feature>
<dbReference type="RefSeq" id="WP_112437770.1">
    <property type="nucleotide sequence ID" value="NZ_CBDRHE010000009.1"/>
</dbReference>
<name>A0A2Z4ITN6_9ACTN</name>
<feature type="region of interest" description="Disordered" evidence="1">
    <location>
        <begin position="115"/>
        <end position="138"/>
    </location>
</feature>
<proteinExistence type="predicted"/>